<reference evidence="3" key="1">
    <citation type="journal article" date="2014" name="Int. J. Syst. Evol. Microbiol.">
        <title>Complete genome sequence of Corynebacterium casei LMG S-19264T (=DSM 44701T), isolated from a smear-ripened cheese.</title>
        <authorList>
            <consortium name="US DOE Joint Genome Institute (JGI-PGF)"/>
            <person name="Walter F."/>
            <person name="Albersmeier A."/>
            <person name="Kalinowski J."/>
            <person name="Ruckert C."/>
        </authorList>
    </citation>
    <scope>NUCLEOTIDE SEQUENCE</scope>
    <source>
        <strain evidence="3">VKM Ac-1069</strain>
    </source>
</reference>
<dbReference type="EMBL" id="BSFQ01000006">
    <property type="protein sequence ID" value="GLL10895.1"/>
    <property type="molecule type" value="Genomic_DNA"/>
</dbReference>
<sequence>MDRPWARVPSTAGKALRPYVVGATDEIIAEVRAQVAEYARPLKGNFGNRITQGVSVALDQFVGLLGSDTELPDTRIYAELGRVEHREGRTLAALQSAYQVGTRTVWRAVGESPVARALPPDVIFALAEALFSYVEQISAASVAGWAQEEAMQAGSLQTRRNVLVEALVARPPVEPAEIEKLATAAGWTVPARLAALVVDDAVEVAARIPGAVAADLDPAGIAFVPAVRDGLDEVVRAALRDRSAVLGPVVPAAEAHRSAARARSAWPAHAAGLLARDGDPLLRADTHLVELLLVGAPDLAADLRDRVTGPLQDMPSGAAARALETLRAWLDAHGDVSTAAAALHVHPQTVRYRLTSLREIYGEALDDPAQRLELTVGLRALDAKP</sequence>
<organism evidence="3 4">
    <name type="scientific">Pseudonocardia halophobica</name>
    <dbReference type="NCBI Taxonomy" id="29401"/>
    <lineage>
        <taxon>Bacteria</taxon>
        <taxon>Bacillati</taxon>
        <taxon>Actinomycetota</taxon>
        <taxon>Actinomycetes</taxon>
        <taxon>Pseudonocardiales</taxon>
        <taxon>Pseudonocardiaceae</taxon>
        <taxon>Pseudonocardia</taxon>
    </lineage>
</organism>
<dbReference type="Gene3D" id="1.10.10.2840">
    <property type="entry name" value="PucR C-terminal helix-turn-helix domain"/>
    <property type="match status" value="1"/>
</dbReference>
<evidence type="ECO:0000259" key="1">
    <source>
        <dbReference type="Pfam" id="PF13556"/>
    </source>
</evidence>
<reference evidence="3" key="2">
    <citation type="submission" date="2023-01" db="EMBL/GenBank/DDBJ databases">
        <authorList>
            <person name="Sun Q."/>
            <person name="Evtushenko L."/>
        </authorList>
    </citation>
    <scope>NUCLEOTIDE SEQUENCE</scope>
    <source>
        <strain evidence="3">VKM Ac-1069</strain>
    </source>
</reference>
<proteinExistence type="predicted"/>
<protein>
    <submittedName>
        <fullName evidence="3">Fis family transcriptional regulator</fullName>
    </submittedName>
</protein>
<dbReference type="InterPro" id="IPR051448">
    <property type="entry name" value="CdaR-like_regulators"/>
</dbReference>
<dbReference type="PANTHER" id="PTHR33744">
    <property type="entry name" value="CARBOHYDRATE DIACID REGULATOR"/>
    <property type="match status" value="1"/>
</dbReference>
<evidence type="ECO:0000259" key="2">
    <source>
        <dbReference type="Pfam" id="PF25906"/>
    </source>
</evidence>
<feature type="domain" description="PucR-like N-terminal" evidence="2">
    <location>
        <begin position="5"/>
        <end position="167"/>
    </location>
</feature>
<dbReference type="RefSeq" id="WP_051737297.1">
    <property type="nucleotide sequence ID" value="NZ_BAAAUZ010000079.1"/>
</dbReference>
<accession>A0A9W6L2H7</accession>
<dbReference type="AlphaFoldDB" id="A0A9W6L2H7"/>
<evidence type="ECO:0000313" key="3">
    <source>
        <dbReference type="EMBL" id="GLL10895.1"/>
    </source>
</evidence>
<dbReference type="InterPro" id="IPR058663">
    <property type="entry name" value="PucR-like_N"/>
</dbReference>
<name>A0A9W6L2H7_9PSEU</name>
<dbReference type="Pfam" id="PF13556">
    <property type="entry name" value="HTH_30"/>
    <property type="match status" value="1"/>
</dbReference>
<dbReference type="InterPro" id="IPR025736">
    <property type="entry name" value="PucR_C-HTH_dom"/>
</dbReference>
<evidence type="ECO:0000313" key="4">
    <source>
        <dbReference type="Proteomes" id="UP001143463"/>
    </source>
</evidence>
<dbReference type="InterPro" id="IPR042070">
    <property type="entry name" value="PucR_C-HTH_sf"/>
</dbReference>
<feature type="domain" description="PucR C-terminal helix-turn-helix" evidence="1">
    <location>
        <begin position="323"/>
        <end position="380"/>
    </location>
</feature>
<dbReference type="Pfam" id="PF25906">
    <property type="entry name" value="PucR-like_N"/>
    <property type="match status" value="1"/>
</dbReference>
<comment type="caution">
    <text evidence="3">The sequence shown here is derived from an EMBL/GenBank/DDBJ whole genome shotgun (WGS) entry which is preliminary data.</text>
</comment>
<dbReference type="PANTHER" id="PTHR33744:SF1">
    <property type="entry name" value="DNA-BINDING TRANSCRIPTIONAL ACTIVATOR ADER"/>
    <property type="match status" value="1"/>
</dbReference>
<keyword evidence="4" id="KW-1185">Reference proteome</keyword>
<gene>
    <name evidence="3" type="ORF">GCM10017577_20360</name>
</gene>
<dbReference type="Proteomes" id="UP001143463">
    <property type="component" value="Unassembled WGS sequence"/>
</dbReference>